<proteinExistence type="predicted"/>
<organism evidence="1 2">
    <name type="scientific">Micromonospora violae</name>
    <dbReference type="NCBI Taxonomy" id="1278207"/>
    <lineage>
        <taxon>Bacteria</taxon>
        <taxon>Bacillati</taxon>
        <taxon>Actinomycetota</taxon>
        <taxon>Actinomycetes</taxon>
        <taxon>Micromonosporales</taxon>
        <taxon>Micromonosporaceae</taxon>
        <taxon>Micromonospora</taxon>
    </lineage>
</organism>
<sequence length="29" mass="3177">MKGAAGMFREFGPVRFADPQESIFDSVAD</sequence>
<protein>
    <submittedName>
        <fullName evidence="1">Uncharacterized protein</fullName>
    </submittedName>
</protein>
<dbReference type="AlphaFoldDB" id="A0A4Q7UD03"/>
<dbReference type="Proteomes" id="UP000293781">
    <property type="component" value="Unassembled WGS sequence"/>
</dbReference>
<name>A0A4Q7UD03_9ACTN</name>
<dbReference type="EMBL" id="SHKK01000001">
    <property type="protein sequence ID" value="RZT79072.1"/>
    <property type="molecule type" value="Genomic_DNA"/>
</dbReference>
<reference evidence="1 2" key="1">
    <citation type="submission" date="2019-02" db="EMBL/GenBank/DDBJ databases">
        <title>Sequencing the genomes of 1000 actinobacteria strains.</title>
        <authorList>
            <person name="Klenk H.-P."/>
        </authorList>
    </citation>
    <scope>NUCLEOTIDE SEQUENCE [LARGE SCALE GENOMIC DNA]</scope>
    <source>
        <strain evidence="1 2">DSM 45888</strain>
    </source>
</reference>
<comment type="caution">
    <text evidence="1">The sequence shown here is derived from an EMBL/GenBank/DDBJ whole genome shotgun (WGS) entry which is preliminary data.</text>
</comment>
<evidence type="ECO:0000313" key="2">
    <source>
        <dbReference type="Proteomes" id="UP000293781"/>
    </source>
</evidence>
<accession>A0A4Q7UD03</accession>
<evidence type="ECO:0000313" key="1">
    <source>
        <dbReference type="EMBL" id="RZT79072.1"/>
    </source>
</evidence>
<gene>
    <name evidence="1" type="ORF">EV382_2268</name>
</gene>
<keyword evidence="2" id="KW-1185">Reference proteome</keyword>